<comment type="subcellular location">
    <subcellularLocation>
        <location evidence="1">Membrane</location>
        <topology evidence="1">Multi-pass membrane protein</topology>
    </subcellularLocation>
</comment>
<feature type="region of interest" description="Disordered" evidence="5">
    <location>
        <begin position="543"/>
        <end position="569"/>
    </location>
</feature>
<feature type="domain" description="TM7S3/TM198-like" evidence="8">
    <location>
        <begin position="128"/>
        <end position="331"/>
    </location>
</feature>
<dbReference type="OrthoDB" id="102260at2759"/>
<evidence type="ECO:0000256" key="3">
    <source>
        <dbReference type="ARBA" id="ARBA00022989"/>
    </source>
</evidence>
<dbReference type="EMBL" id="LAYC01000001">
    <property type="protein sequence ID" value="KYK60075.1"/>
    <property type="molecule type" value="Genomic_DNA"/>
</dbReference>
<feature type="region of interest" description="Disordered" evidence="5">
    <location>
        <begin position="669"/>
        <end position="691"/>
    </location>
</feature>
<feature type="transmembrane region" description="Helical" evidence="6">
    <location>
        <begin position="258"/>
        <end position="276"/>
    </location>
</feature>
<feature type="compositionally biased region" description="Low complexity" evidence="5">
    <location>
        <begin position="76"/>
        <end position="94"/>
    </location>
</feature>
<evidence type="ECO:0000256" key="2">
    <source>
        <dbReference type="ARBA" id="ARBA00022692"/>
    </source>
</evidence>
<feature type="compositionally biased region" description="Polar residues" evidence="5">
    <location>
        <begin position="549"/>
        <end position="569"/>
    </location>
</feature>
<dbReference type="InParanoid" id="A0A151GSK2"/>
<accession>A0A151GSK2</accession>
<feature type="signal peptide" evidence="7">
    <location>
        <begin position="1"/>
        <end position="24"/>
    </location>
</feature>
<feature type="chain" id="PRO_5007580936" description="TM7S3/TM198-like domain-containing protein" evidence="7">
    <location>
        <begin position="25"/>
        <end position="1125"/>
    </location>
</feature>
<evidence type="ECO:0000256" key="4">
    <source>
        <dbReference type="ARBA" id="ARBA00023136"/>
    </source>
</evidence>
<feature type="transmembrane region" description="Helical" evidence="6">
    <location>
        <begin position="155"/>
        <end position="174"/>
    </location>
</feature>
<feature type="region of interest" description="Disordered" evidence="5">
    <location>
        <begin position="30"/>
        <end position="98"/>
    </location>
</feature>
<protein>
    <recommendedName>
        <fullName evidence="8">TM7S3/TM198-like domain-containing protein</fullName>
    </recommendedName>
</protein>
<dbReference type="PANTHER" id="PTHR39469:SF1">
    <property type="entry name" value="DUF4203 DOMAIN-CONTAINING PROTEIN"/>
    <property type="match status" value="1"/>
</dbReference>
<evidence type="ECO:0000313" key="9">
    <source>
        <dbReference type="EMBL" id="KYK60075.1"/>
    </source>
</evidence>
<feature type="transmembrane region" description="Helical" evidence="6">
    <location>
        <begin position="207"/>
        <end position="229"/>
    </location>
</feature>
<evidence type="ECO:0000313" key="10">
    <source>
        <dbReference type="Proteomes" id="UP000076580"/>
    </source>
</evidence>
<keyword evidence="7" id="KW-0732">Signal</keyword>
<feature type="transmembrane region" description="Helical" evidence="6">
    <location>
        <begin position="180"/>
        <end position="200"/>
    </location>
</feature>
<dbReference type="STRING" id="98403.A0A151GSK2"/>
<dbReference type="Proteomes" id="UP000076580">
    <property type="component" value="Chromosome 01"/>
</dbReference>
<organism evidence="9 10">
    <name type="scientific">Drechmeria coniospora</name>
    <name type="common">Nematophagous fungus</name>
    <name type="synonym">Meria coniospora</name>
    <dbReference type="NCBI Taxonomy" id="98403"/>
    <lineage>
        <taxon>Eukaryota</taxon>
        <taxon>Fungi</taxon>
        <taxon>Dikarya</taxon>
        <taxon>Ascomycota</taxon>
        <taxon>Pezizomycotina</taxon>
        <taxon>Sordariomycetes</taxon>
        <taxon>Hypocreomycetidae</taxon>
        <taxon>Hypocreales</taxon>
        <taxon>Ophiocordycipitaceae</taxon>
        <taxon>Drechmeria</taxon>
    </lineage>
</organism>
<evidence type="ECO:0000259" key="8">
    <source>
        <dbReference type="Pfam" id="PF13886"/>
    </source>
</evidence>
<name>A0A151GSK2_DRECN</name>
<proteinExistence type="predicted"/>
<keyword evidence="2 6" id="KW-0812">Transmembrane</keyword>
<keyword evidence="3 6" id="KW-1133">Transmembrane helix</keyword>
<dbReference type="AlphaFoldDB" id="A0A151GSK2"/>
<reference evidence="9 10" key="1">
    <citation type="journal article" date="2016" name="Sci. Rep.">
        <title>Insights into Adaptations to a Near-Obligate Nematode Endoparasitic Lifestyle from the Finished Genome of Drechmeria coniospora.</title>
        <authorList>
            <person name="Zhang L."/>
            <person name="Zhou Z."/>
            <person name="Guo Q."/>
            <person name="Fokkens L."/>
            <person name="Miskei M."/>
            <person name="Pocsi I."/>
            <person name="Zhang W."/>
            <person name="Chen M."/>
            <person name="Wang L."/>
            <person name="Sun Y."/>
            <person name="Donzelli B.G."/>
            <person name="Gibson D.M."/>
            <person name="Nelson D.R."/>
            <person name="Luo J.G."/>
            <person name="Rep M."/>
            <person name="Liu H."/>
            <person name="Yang S."/>
            <person name="Wang J."/>
            <person name="Krasnoff S.B."/>
            <person name="Xu Y."/>
            <person name="Molnar I."/>
            <person name="Lin M."/>
        </authorList>
    </citation>
    <scope>NUCLEOTIDE SEQUENCE [LARGE SCALE GENOMIC DNA]</scope>
    <source>
        <strain evidence="9 10">ARSEF 6962</strain>
    </source>
</reference>
<feature type="region of interest" description="Disordered" evidence="5">
    <location>
        <begin position="1080"/>
        <end position="1104"/>
    </location>
</feature>
<evidence type="ECO:0000256" key="5">
    <source>
        <dbReference type="SAM" id="MobiDB-lite"/>
    </source>
</evidence>
<dbReference type="RefSeq" id="XP_040659427.1">
    <property type="nucleotide sequence ID" value="XM_040798544.1"/>
</dbReference>
<dbReference type="GO" id="GO:0016020">
    <property type="term" value="C:membrane"/>
    <property type="evidence" value="ECO:0007669"/>
    <property type="project" value="UniProtKB-SubCell"/>
</dbReference>
<gene>
    <name evidence="9" type="ORF">DCS_01209</name>
</gene>
<keyword evidence="10" id="KW-1185">Reference proteome</keyword>
<evidence type="ECO:0000256" key="1">
    <source>
        <dbReference type="ARBA" id="ARBA00004141"/>
    </source>
</evidence>
<feature type="compositionally biased region" description="Polar residues" evidence="5">
    <location>
        <begin position="788"/>
        <end position="803"/>
    </location>
</feature>
<dbReference type="PANTHER" id="PTHR39469">
    <property type="entry name" value="CHROMOSOME 1, WHOLE GENOME SHOTGUN SEQUENCE"/>
    <property type="match status" value="1"/>
</dbReference>
<feature type="transmembrane region" description="Helical" evidence="6">
    <location>
        <begin position="235"/>
        <end position="251"/>
    </location>
</feature>
<dbReference type="GeneID" id="63713852"/>
<evidence type="ECO:0000256" key="6">
    <source>
        <dbReference type="SAM" id="Phobius"/>
    </source>
</evidence>
<dbReference type="Pfam" id="PF13886">
    <property type="entry name" value="TM7S3_TM198"/>
    <property type="match status" value="1"/>
</dbReference>
<feature type="region of interest" description="Disordered" evidence="5">
    <location>
        <begin position="778"/>
        <end position="812"/>
    </location>
</feature>
<comment type="caution">
    <text evidence="9">The sequence shown here is derived from an EMBL/GenBank/DDBJ whole genome shotgun (WGS) entry which is preliminary data.</text>
</comment>
<sequence length="1125" mass="122467">MMFLKPANLWALLCLALAFQLAAAQSLERLQRRDDGPSATPAPARKSEATSAPTEFSEKSIEADPSASPSATKGPTETASSTSASSTQTLTAKAGGSSDNSTGFLNATIPTGQLPLAPQLTPGWGVAGTIMFISGLAYSLVGIKSRWIHTFFSTAYLTSLGVAVLIVYVMSVPVGDAVQGGYVVAVVMAGTLVGAASMFFKELTEGLGCALGGFCMSMWLLCLVDGGLFHTVPPKVIFISCFTLVGFAFYFSRWTRDWGLIVMISFSGATVTVLGIDCFSRAGLKEFWAYVWNINGNLFPLGADTYPVTKGIRVETAAIFIFFLIGIVSQIKLWKIIREKRHQKALERAEDRRILDHEEANVGLQVEEANARERRHWERVYGEGTIGSRDSRLSEFGDIGSEKRLRESHGSYKHRSSVEAYEMAAITESNQLRTKPSALMEAEEVDQGKITVRVAADDIPDSPTAVDGEVDEKLAVLNDNDATYPEGDQRISDNVATSHRALQAKRMTAVPSVVPLPFHVPQDAEGYAQDEDRSSIATYADDNAAEASAPSNRKQQSRASRFSHHSVTMNREVEDRPISEVFFNAKSHRYDEDNGSLAATVDNESISDDDRSSVLTLEARQSIVMDVGLPNGETPNAVQQENDEGVLRPESMTAPPLNYAPQDAVLSEDDKSAATATPAMRSRAASPVEAGAEVDDMAKSIASGSSTPINLKKARLPHSLSRVAMSYRTNEWAKHLSYADTPEPDVVRIEEPARPAKAAIKEMPVPVDVAELQKTAQDGMPSPALRRSASQASNTSFVTTASRRLSKRQDGSPAYYTQEQAFQDVDLHRSPSTASFAAVSPVPPVPPIPANAGGPLSRSVSSAVRRPSAAFEPIVEEHGLAKAAEDAATRETNPRASIPGVVSYDSPQTLIGQRDIILRSKSQGNLLVSPEPTVEPASEAVPHYNYSTYAALLGAPDPDDVPLRQRQEIMRHNSILSLSQANRSSTRLVGAAQESPENIYFNSHQPSRVSMLPTPAVRDAQLANFRQSVQEDLRSGTPLVTSPSRETHFTVASLLANRETEVQRNIDMQRTVLMGQKEAEAQRKEMQRREKEYADRAFDEKMRTGEMLDAHREAMRKMQQGVPHR</sequence>
<evidence type="ECO:0000256" key="7">
    <source>
        <dbReference type="SAM" id="SignalP"/>
    </source>
</evidence>
<dbReference type="InterPro" id="IPR025256">
    <property type="entry name" value="TM7S3/TM198-like_dom"/>
</dbReference>
<feature type="transmembrane region" description="Helical" evidence="6">
    <location>
        <begin position="124"/>
        <end position="143"/>
    </location>
</feature>
<keyword evidence="4 6" id="KW-0472">Membrane</keyword>